<comment type="catalytic activity">
    <reaction evidence="1">
        <text>ATP-independent breakage of single-stranded DNA, followed by passage and rejoining.</text>
        <dbReference type="EC" id="5.6.2.1"/>
    </reaction>
</comment>
<dbReference type="GO" id="GO:0003677">
    <property type="term" value="F:DNA binding"/>
    <property type="evidence" value="ECO:0007669"/>
    <property type="project" value="UniProtKB-KW"/>
</dbReference>
<keyword evidence="8 15" id="KW-0413">Isomerase</keyword>
<gene>
    <name evidence="15" type="primary">topB</name>
    <name evidence="15" type="ORF">LAL4801_05755</name>
</gene>
<dbReference type="Gene3D" id="3.40.50.140">
    <property type="match status" value="1"/>
</dbReference>
<evidence type="ECO:0000256" key="3">
    <source>
        <dbReference type="ARBA" id="ARBA00012891"/>
    </source>
</evidence>
<dbReference type="PRINTS" id="PR00417">
    <property type="entry name" value="PRTPISMRASEI"/>
</dbReference>
<dbReference type="GO" id="GO:0008270">
    <property type="term" value="F:zinc ion binding"/>
    <property type="evidence" value="ECO:0007669"/>
    <property type="project" value="UniProtKB-KW"/>
</dbReference>
<dbReference type="SMART" id="SM00436">
    <property type="entry name" value="TOP1Bc"/>
    <property type="match status" value="1"/>
</dbReference>
<feature type="region of interest" description="Disordered" evidence="13">
    <location>
        <begin position="457"/>
        <end position="497"/>
    </location>
</feature>
<proteinExistence type="inferred from homology"/>
<evidence type="ECO:0000256" key="1">
    <source>
        <dbReference type="ARBA" id="ARBA00000213"/>
    </source>
</evidence>
<organism evidence="15 16">
    <name type="scientific">Roseibium aggregatum</name>
    <dbReference type="NCBI Taxonomy" id="187304"/>
    <lineage>
        <taxon>Bacteria</taxon>
        <taxon>Pseudomonadati</taxon>
        <taxon>Pseudomonadota</taxon>
        <taxon>Alphaproteobacteria</taxon>
        <taxon>Hyphomicrobiales</taxon>
        <taxon>Stappiaceae</taxon>
        <taxon>Roseibium</taxon>
    </lineage>
</organism>
<keyword evidence="4" id="KW-0863">Zinc-finger</keyword>
<evidence type="ECO:0000256" key="2">
    <source>
        <dbReference type="ARBA" id="ARBA00009446"/>
    </source>
</evidence>
<dbReference type="SUPFAM" id="SSF56712">
    <property type="entry name" value="Prokaryotic type I DNA topoisomerase"/>
    <property type="match status" value="1"/>
</dbReference>
<sequence>MTTVWIAEKESAAQAIANTLAKLYGGTPRKGQYCIAVGEHVVTYARGHLYELAQAHDYNKDWKSWSLDPLPLIPKQFALFPRRDGNIRQQVSAVKDIVRRADNLVSAGDAAREGQLIVDNVIREAGRDPFASNVKRLWLSSMADKDIRNAIASMKPNADYGDLSDAATTRSHADWIHGINMSRCFTLLSQDAGGREVVRVGRVKTPTLGLVVSRDREIANFKPTDHFGVTVTFDHENGSFDANWNIPGDIVDQNGRLLDRSKAADVAERVKGARGKILTTESEKKSKAAPLPFNLSALQTEMSKRHGFSAQKTLDLAQGLYEKRAATYPRTDSRYLPDSIYRDERNDILSALGSLSSYSGFMENLNSRIRHAAWNDSKVSDHHAIVPTVFNPSDLDSLTDDEAVLFDVIARSFLGLFMPDQKWLAMTAIVEAADETFRATGRVPIDAGWTVLRGVTDSDDDEKKENDGALPDMHRNDRVTASKSELKAKQTEPPSPFTDGTLIHAMANAQNFVKDPAIRRQLKEVEGIGTEATRAGLIEELLKDGSFRKERGNGKAQWIRATQKGVDVIDAINKTAPSYTSVELTALWESRLSNIAAGKESMGDFMSDLAAALRTTISEAKSKGGVRVGAQTETLEGDGKPCPKCGEGTMRTRSTRDKRVFLGCDAWKRDDPNSCSHSEWPDSGSSRPGSKSGSTATHPKAGTACPKCGNGKLKLRHRKSDGKPFLSCDSWKPGSDDNCSYIENFETKSPARRSGGTRRSSAHSAPKKSGSWSPGRSRKRG</sequence>
<dbReference type="Gene3D" id="1.10.290.10">
    <property type="entry name" value="Topoisomerase I, domain 4"/>
    <property type="match status" value="1"/>
</dbReference>
<evidence type="ECO:0000259" key="14">
    <source>
        <dbReference type="PROSITE" id="PS52039"/>
    </source>
</evidence>
<evidence type="ECO:0000256" key="7">
    <source>
        <dbReference type="ARBA" id="ARBA00023125"/>
    </source>
</evidence>
<dbReference type="SMART" id="SM00493">
    <property type="entry name" value="TOPRIM"/>
    <property type="match status" value="1"/>
</dbReference>
<dbReference type="Pfam" id="PF01751">
    <property type="entry name" value="Toprim"/>
    <property type="match status" value="1"/>
</dbReference>
<dbReference type="CDD" id="cd00186">
    <property type="entry name" value="TOP1Ac"/>
    <property type="match status" value="1"/>
</dbReference>
<comment type="similarity">
    <text evidence="2">Belongs to the type IA topoisomerase family.</text>
</comment>
<evidence type="ECO:0000256" key="5">
    <source>
        <dbReference type="ARBA" id="ARBA00022833"/>
    </source>
</evidence>
<dbReference type="Proteomes" id="UP000048926">
    <property type="component" value="Unassembled WGS sequence"/>
</dbReference>
<evidence type="ECO:0000256" key="11">
    <source>
        <dbReference type="ARBA" id="ARBA00032235"/>
    </source>
</evidence>
<keyword evidence="7" id="KW-0238">DNA-binding</keyword>
<dbReference type="Gene3D" id="1.10.460.10">
    <property type="entry name" value="Topoisomerase I, domain 2"/>
    <property type="match status" value="1"/>
</dbReference>
<accession>A0A0M6YCR2</accession>
<keyword evidence="6" id="KW-0799">Topoisomerase</keyword>
<keyword evidence="4" id="KW-0479">Metal-binding</keyword>
<dbReference type="PROSITE" id="PS52039">
    <property type="entry name" value="TOPO_IA_2"/>
    <property type="match status" value="1"/>
</dbReference>
<dbReference type="InterPro" id="IPR013825">
    <property type="entry name" value="Topo_IA_cen_sub2"/>
</dbReference>
<dbReference type="Gene3D" id="2.70.20.10">
    <property type="entry name" value="Topoisomerase I, domain 3"/>
    <property type="match status" value="1"/>
</dbReference>
<evidence type="ECO:0000256" key="9">
    <source>
        <dbReference type="ARBA" id="ARBA00030003"/>
    </source>
</evidence>
<keyword evidence="5" id="KW-0862">Zinc</keyword>
<dbReference type="OrthoDB" id="9803554at2"/>
<dbReference type="Pfam" id="PF01131">
    <property type="entry name" value="Topoisom_bac"/>
    <property type="match status" value="1"/>
</dbReference>
<dbReference type="PANTHER" id="PTHR11390">
    <property type="entry name" value="PROKARYOTIC DNA TOPOISOMERASE"/>
    <property type="match status" value="1"/>
</dbReference>
<dbReference type="AlphaFoldDB" id="A0A0M6YCR2"/>
<evidence type="ECO:0000313" key="16">
    <source>
        <dbReference type="Proteomes" id="UP000048926"/>
    </source>
</evidence>
<evidence type="ECO:0000313" key="15">
    <source>
        <dbReference type="EMBL" id="CTQ47293.1"/>
    </source>
</evidence>
<feature type="region of interest" description="Disordered" evidence="13">
    <location>
        <begin position="746"/>
        <end position="781"/>
    </location>
</feature>
<dbReference type="InterPro" id="IPR000380">
    <property type="entry name" value="Topo_IA"/>
</dbReference>
<feature type="region of interest" description="Disordered" evidence="13">
    <location>
        <begin position="672"/>
        <end position="734"/>
    </location>
</feature>
<dbReference type="PANTHER" id="PTHR11390:SF21">
    <property type="entry name" value="DNA TOPOISOMERASE 3-ALPHA"/>
    <property type="match status" value="1"/>
</dbReference>
<feature type="compositionally biased region" description="Low complexity" evidence="13">
    <location>
        <begin position="752"/>
        <end position="764"/>
    </location>
</feature>
<dbReference type="GO" id="GO:0043597">
    <property type="term" value="C:cytoplasmic replication fork"/>
    <property type="evidence" value="ECO:0007669"/>
    <property type="project" value="TreeGrafter"/>
</dbReference>
<dbReference type="RefSeq" id="WP_055661333.1">
    <property type="nucleotide sequence ID" value="NZ_CXST01000006.1"/>
</dbReference>
<evidence type="ECO:0000256" key="10">
    <source>
        <dbReference type="ARBA" id="ARBA00031985"/>
    </source>
</evidence>
<dbReference type="NCBIfam" id="TIGR01056">
    <property type="entry name" value="topB"/>
    <property type="match status" value="1"/>
</dbReference>
<dbReference type="InterPro" id="IPR013498">
    <property type="entry name" value="Topo_IA_Znf"/>
</dbReference>
<evidence type="ECO:0000256" key="8">
    <source>
        <dbReference type="ARBA" id="ARBA00023235"/>
    </source>
</evidence>
<dbReference type="InterPro" id="IPR023405">
    <property type="entry name" value="Topo_IA_core_domain"/>
</dbReference>
<evidence type="ECO:0000256" key="12">
    <source>
        <dbReference type="ARBA" id="ARBA00032877"/>
    </source>
</evidence>
<dbReference type="InterPro" id="IPR006171">
    <property type="entry name" value="TOPRIM_dom"/>
</dbReference>
<dbReference type="InterPro" id="IPR003601">
    <property type="entry name" value="Topo_IA_2"/>
</dbReference>
<dbReference type="EC" id="5.6.2.1" evidence="3"/>
<dbReference type="InterPro" id="IPR013826">
    <property type="entry name" value="Topo_IA_cen_sub3"/>
</dbReference>
<dbReference type="InterPro" id="IPR013824">
    <property type="entry name" value="Topo_IA_cen_sub1"/>
</dbReference>
<evidence type="ECO:0000256" key="4">
    <source>
        <dbReference type="ARBA" id="ARBA00022771"/>
    </source>
</evidence>
<evidence type="ECO:0000256" key="6">
    <source>
        <dbReference type="ARBA" id="ARBA00023029"/>
    </source>
</evidence>
<dbReference type="InterPro" id="IPR013497">
    <property type="entry name" value="Topo_IA_cen"/>
</dbReference>
<feature type="domain" description="Topo IA-type catalytic" evidence="14">
    <location>
        <begin position="160"/>
        <end position="617"/>
    </location>
</feature>
<dbReference type="EMBL" id="CXST01000006">
    <property type="protein sequence ID" value="CTQ47293.1"/>
    <property type="molecule type" value="Genomic_DNA"/>
</dbReference>
<feature type="compositionally biased region" description="Low complexity" evidence="13">
    <location>
        <begin position="683"/>
        <end position="694"/>
    </location>
</feature>
<dbReference type="InterPro" id="IPR003602">
    <property type="entry name" value="Topo_IA_DNA-bd_dom"/>
</dbReference>
<dbReference type="GO" id="GO:0006310">
    <property type="term" value="P:DNA recombination"/>
    <property type="evidence" value="ECO:0007669"/>
    <property type="project" value="TreeGrafter"/>
</dbReference>
<dbReference type="Pfam" id="PF01396">
    <property type="entry name" value="Zn_ribbon_Top1"/>
    <property type="match status" value="2"/>
</dbReference>
<dbReference type="GO" id="GO:0006265">
    <property type="term" value="P:DNA topological change"/>
    <property type="evidence" value="ECO:0007669"/>
    <property type="project" value="InterPro"/>
</dbReference>
<keyword evidence="16" id="KW-1185">Reference proteome</keyword>
<dbReference type="InterPro" id="IPR005738">
    <property type="entry name" value="TopoIII"/>
</dbReference>
<dbReference type="NCBIfam" id="NF005829">
    <property type="entry name" value="PRK07726.1"/>
    <property type="match status" value="1"/>
</dbReference>
<dbReference type="SMART" id="SM00437">
    <property type="entry name" value="TOP1Ac"/>
    <property type="match status" value="1"/>
</dbReference>
<evidence type="ECO:0000256" key="13">
    <source>
        <dbReference type="SAM" id="MobiDB-lite"/>
    </source>
</evidence>
<dbReference type="GO" id="GO:0003917">
    <property type="term" value="F:DNA topoisomerase type I (single strand cut, ATP-independent) activity"/>
    <property type="evidence" value="ECO:0007669"/>
    <property type="project" value="UniProtKB-EC"/>
</dbReference>
<protein>
    <recommendedName>
        <fullName evidence="3">DNA topoisomerase</fullName>
        <ecNumber evidence="3">5.6.2.1</ecNumber>
    </recommendedName>
    <alternativeName>
        <fullName evidence="12">Omega-protein</fullName>
    </alternativeName>
    <alternativeName>
        <fullName evidence="11">Relaxing enzyme</fullName>
    </alternativeName>
    <alternativeName>
        <fullName evidence="9">Swivelase</fullName>
    </alternativeName>
    <alternativeName>
        <fullName evidence="10">Untwisting enzyme</fullName>
    </alternativeName>
</protein>
<name>A0A0M6YCR2_9HYPH</name>
<reference evidence="16" key="1">
    <citation type="submission" date="2015-07" db="EMBL/GenBank/DDBJ databases">
        <authorList>
            <person name="Rodrigo-Torres Lidia"/>
            <person name="Arahal R.David."/>
        </authorList>
    </citation>
    <scope>NUCLEOTIDE SEQUENCE [LARGE SCALE GENOMIC DNA]</scope>
    <source>
        <strain evidence="16">CECT 4801</strain>
    </source>
</reference>
<feature type="compositionally biased region" description="Basic and acidic residues" evidence="13">
    <location>
        <begin position="461"/>
        <end position="490"/>
    </location>
</feature>
<dbReference type="GO" id="GO:0006281">
    <property type="term" value="P:DNA repair"/>
    <property type="evidence" value="ECO:0007669"/>
    <property type="project" value="TreeGrafter"/>
</dbReference>